<proteinExistence type="predicted"/>
<accession>A0A1J5DMS4</accession>
<dbReference type="SUPFAM" id="SSF52540">
    <property type="entry name" value="P-loop containing nucleoside triphosphate hydrolases"/>
    <property type="match status" value="1"/>
</dbReference>
<protein>
    <recommendedName>
        <fullName evidence="3">KAP NTPase domain-containing protein</fullName>
    </recommendedName>
</protein>
<gene>
    <name evidence="1" type="ORF">AUJ95_08235</name>
</gene>
<organism evidence="1 2">
    <name type="scientific">Candidatus Desantisbacteria bacterium CG2_30_40_21</name>
    <dbReference type="NCBI Taxonomy" id="1817895"/>
    <lineage>
        <taxon>Bacteria</taxon>
        <taxon>Candidatus Desantisiibacteriota</taxon>
    </lineage>
</organism>
<dbReference type="AlphaFoldDB" id="A0A1J5DMS4"/>
<evidence type="ECO:0000313" key="1">
    <source>
        <dbReference type="EMBL" id="OIP37372.1"/>
    </source>
</evidence>
<reference evidence="1 2" key="1">
    <citation type="journal article" date="2016" name="Environ. Microbiol.">
        <title>Genomic resolution of a cold subsurface aquifer community provides metabolic insights for novel microbes adapted to high CO concentrations.</title>
        <authorList>
            <person name="Probst A.J."/>
            <person name="Castelle C.J."/>
            <person name="Singh A."/>
            <person name="Brown C.T."/>
            <person name="Anantharaman K."/>
            <person name="Sharon I."/>
            <person name="Hug L.A."/>
            <person name="Burstein D."/>
            <person name="Emerson J.B."/>
            <person name="Thomas B.C."/>
            <person name="Banfield J.F."/>
        </authorList>
    </citation>
    <scope>NUCLEOTIDE SEQUENCE [LARGE SCALE GENOMIC DNA]</scope>
    <source>
        <strain evidence="1">CG2_30_40_21</strain>
    </source>
</reference>
<dbReference type="InterPro" id="IPR027417">
    <property type="entry name" value="P-loop_NTPase"/>
</dbReference>
<dbReference type="Proteomes" id="UP000183085">
    <property type="component" value="Unassembled WGS sequence"/>
</dbReference>
<dbReference type="STRING" id="1817895.AUJ95_08235"/>
<sequence length="439" mass="50079">MSKAQSLNDVINYFDSQKSLCPKDDPWYVETERKEIEIIKDDLLTTNRELKFLFGGHPGNGKSTELNKIDKDEAIKAKYLVVKYSANDVLDINDIDIIDFLLTMILKILEKAEETGTNLPSYLQNRLKEMEGYFTGKLQTEKATTEARKGELGGGVKAKIGSGLPFVSLAANVFAKIRFESETRKQIREFYKLNITDLHNLANDIILNIKVSIKPCFDILLIVDDLDKVRPQQAEKLFFEEGSTIGAINCSALFTLPISMIYSPKSNVIESKIGRQKVLRNLRLKDKNGKEDEQTVKHRKTLRQLVFNRMESSLIENNALDMAVDASGGVFRTLIDLIASASSYSRVNDGEKIDTVDMESAINEERANKKRALNRTYYDILLEIHDHKRLLSTDKVEALELFHALFALEYMNGKEWCDIHPLLIEDVEEYRKIKQNEKA</sequence>
<comment type="caution">
    <text evidence="1">The sequence shown here is derived from an EMBL/GenBank/DDBJ whole genome shotgun (WGS) entry which is preliminary data.</text>
</comment>
<dbReference type="EMBL" id="MNYI01000212">
    <property type="protein sequence ID" value="OIP37372.1"/>
    <property type="molecule type" value="Genomic_DNA"/>
</dbReference>
<name>A0A1J5DMS4_9BACT</name>
<evidence type="ECO:0000313" key="2">
    <source>
        <dbReference type="Proteomes" id="UP000183085"/>
    </source>
</evidence>
<evidence type="ECO:0008006" key="3">
    <source>
        <dbReference type="Google" id="ProtNLM"/>
    </source>
</evidence>